<protein>
    <recommendedName>
        <fullName evidence="6">Integral membrane bound transporter domain-containing protein</fullName>
    </recommendedName>
</protein>
<dbReference type="GO" id="GO:0016020">
    <property type="term" value="C:membrane"/>
    <property type="evidence" value="ECO:0007669"/>
    <property type="project" value="UniProtKB-SubCell"/>
</dbReference>
<organism evidence="7 8">
    <name type="scientific">Chitinophaga caeni</name>
    <dbReference type="NCBI Taxonomy" id="2029983"/>
    <lineage>
        <taxon>Bacteria</taxon>
        <taxon>Pseudomonadati</taxon>
        <taxon>Bacteroidota</taxon>
        <taxon>Chitinophagia</taxon>
        <taxon>Chitinophagales</taxon>
        <taxon>Chitinophagaceae</taxon>
        <taxon>Chitinophaga</taxon>
    </lineage>
</organism>
<accession>A0A291QWT2</accession>
<dbReference type="EMBL" id="CP023777">
    <property type="protein sequence ID" value="ATL48390.1"/>
    <property type="molecule type" value="Genomic_DNA"/>
</dbReference>
<keyword evidence="3 5" id="KW-1133">Transmembrane helix</keyword>
<proteinExistence type="predicted"/>
<feature type="transmembrane region" description="Helical" evidence="5">
    <location>
        <begin position="95"/>
        <end position="114"/>
    </location>
</feature>
<dbReference type="OrthoDB" id="670056at2"/>
<feature type="transmembrane region" description="Helical" evidence="5">
    <location>
        <begin position="144"/>
        <end position="162"/>
    </location>
</feature>
<evidence type="ECO:0000256" key="2">
    <source>
        <dbReference type="ARBA" id="ARBA00022692"/>
    </source>
</evidence>
<evidence type="ECO:0000256" key="3">
    <source>
        <dbReference type="ARBA" id="ARBA00022989"/>
    </source>
</evidence>
<keyword evidence="2 5" id="KW-0812">Transmembrane</keyword>
<feature type="transmembrane region" description="Helical" evidence="5">
    <location>
        <begin position="21"/>
        <end position="40"/>
    </location>
</feature>
<keyword evidence="8" id="KW-1185">Reference proteome</keyword>
<dbReference type="KEGG" id="cbae:COR50_15140"/>
<evidence type="ECO:0000313" key="7">
    <source>
        <dbReference type="EMBL" id="ATL48390.1"/>
    </source>
</evidence>
<evidence type="ECO:0000313" key="8">
    <source>
        <dbReference type="Proteomes" id="UP000220133"/>
    </source>
</evidence>
<dbReference type="InterPro" id="IPR049453">
    <property type="entry name" value="Memb_transporter_dom"/>
</dbReference>
<sequence length="180" mass="19864">MKQGKKNNRLRLNLDKERVKRILVYASKCTVGALIVVLLSKSLHYEDYIWCLISVMLVLSPDGSDAMSLAITRIKANIVGAISGLSMLYLHQDKIIMLCFAIIITVALCNLLKLEVATRTALAATIIVMTHPTGPHVYDASVERVLSVLVGCSIGLLITFAFHNKYILKPVEHTKDSNEA</sequence>
<feature type="domain" description="Integral membrane bound transporter" evidence="6">
    <location>
        <begin position="36"/>
        <end position="158"/>
    </location>
</feature>
<dbReference type="Pfam" id="PF13515">
    <property type="entry name" value="FUSC_2"/>
    <property type="match status" value="1"/>
</dbReference>
<name>A0A291QWT2_9BACT</name>
<keyword evidence="4 5" id="KW-0472">Membrane</keyword>
<evidence type="ECO:0000259" key="6">
    <source>
        <dbReference type="Pfam" id="PF13515"/>
    </source>
</evidence>
<evidence type="ECO:0000256" key="1">
    <source>
        <dbReference type="ARBA" id="ARBA00004141"/>
    </source>
</evidence>
<gene>
    <name evidence="7" type="ORF">COR50_15140</name>
</gene>
<evidence type="ECO:0000256" key="5">
    <source>
        <dbReference type="SAM" id="Phobius"/>
    </source>
</evidence>
<dbReference type="Proteomes" id="UP000220133">
    <property type="component" value="Chromosome"/>
</dbReference>
<dbReference type="AlphaFoldDB" id="A0A291QWT2"/>
<comment type="subcellular location">
    <subcellularLocation>
        <location evidence="1">Membrane</location>
        <topology evidence="1">Multi-pass membrane protein</topology>
    </subcellularLocation>
</comment>
<evidence type="ECO:0000256" key="4">
    <source>
        <dbReference type="ARBA" id="ARBA00023136"/>
    </source>
</evidence>
<reference evidence="7 8" key="1">
    <citation type="submission" date="2017-10" db="EMBL/GenBank/DDBJ databases">
        <title>Paenichitinophaga pekingensis gen. nov., sp. nov., isolated from activated sludge.</title>
        <authorList>
            <person name="Jin D."/>
            <person name="Kong X."/>
            <person name="Deng Y."/>
            <person name="Bai Z."/>
        </authorList>
    </citation>
    <scope>NUCLEOTIDE SEQUENCE [LARGE SCALE GENOMIC DNA]</scope>
    <source>
        <strain evidence="7 8">13</strain>
    </source>
</reference>
<dbReference type="RefSeq" id="WP_098194764.1">
    <property type="nucleotide sequence ID" value="NZ_CP023777.1"/>
</dbReference>